<proteinExistence type="predicted"/>
<keyword evidence="2" id="KW-1185">Reference proteome</keyword>
<dbReference type="EMBL" id="KQ994749">
    <property type="protein sequence ID" value="KZV47701.1"/>
    <property type="molecule type" value="Genomic_DNA"/>
</dbReference>
<sequence>MLEGTEARTTMILGCRMGGGKWKSKGRWIKATTLKLGLQKEINDFRIYEEKAIGTYIALILLSHTADLSIGGASPDTSSAPFDECSLVAGIRTHPPIPDARRPRGPRRGDRSSAELFGYINWRRLWE</sequence>
<evidence type="ECO:0000313" key="2">
    <source>
        <dbReference type="Proteomes" id="UP000250235"/>
    </source>
</evidence>
<gene>
    <name evidence="1" type="ORF">F511_43449</name>
</gene>
<reference evidence="1 2" key="1">
    <citation type="journal article" date="2015" name="Proc. Natl. Acad. Sci. U.S.A.">
        <title>The resurrection genome of Boea hygrometrica: A blueprint for survival of dehydration.</title>
        <authorList>
            <person name="Xiao L."/>
            <person name="Yang G."/>
            <person name="Zhang L."/>
            <person name="Yang X."/>
            <person name="Zhao S."/>
            <person name="Ji Z."/>
            <person name="Zhou Q."/>
            <person name="Hu M."/>
            <person name="Wang Y."/>
            <person name="Chen M."/>
            <person name="Xu Y."/>
            <person name="Jin H."/>
            <person name="Xiao X."/>
            <person name="Hu G."/>
            <person name="Bao F."/>
            <person name="Hu Y."/>
            <person name="Wan P."/>
            <person name="Li L."/>
            <person name="Deng X."/>
            <person name="Kuang T."/>
            <person name="Xiang C."/>
            <person name="Zhu J.K."/>
            <person name="Oliver M.J."/>
            <person name="He Y."/>
        </authorList>
    </citation>
    <scope>NUCLEOTIDE SEQUENCE [LARGE SCALE GENOMIC DNA]</scope>
    <source>
        <strain evidence="2">cv. XS01</strain>
    </source>
</reference>
<keyword evidence="1" id="KW-0489">Methyltransferase</keyword>
<name>A0A2Z7CKT3_9LAMI</name>
<accession>A0A2Z7CKT3</accession>
<dbReference type="GO" id="GO:0008168">
    <property type="term" value="F:methyltransferase activity"/>
    <property type="evidence" value="ECO:0007669"/>
    <property type="project" value="UniProtKB-KW"/>
</dbReference>
<dbReference type="GO" id="GO:0032259">
    <property type="term" value="P:methylation"/>
    <property type="evidence" value="ECO:0007669"/>
    <property type="project" value="UniProtKB-KW"/>
</dbReference>
<dbReference type="Proteomes" id="UP000250235">
    <property type="component" value="Unassembled WGS sequence"/>
</dbReference>
<evidence type="ECO:0000313" key="1">
    <source>
        <dbReference type="EMBL" id="KZV47701.1"/>
    </source>
</evidence>
<keyword evidence="1" id="KW-0808">Transferase</keyword>
<protein>
    <submittedName>
        <fullName evidence="1">Lysine-specific demethylase 5A-like</fullName>
    </submittedName>
</protein>
<dbReference type="AlphaFoldDB" id="A0A2Z7CKT3"/>
<organism evidence="1 2">
    <name type="scientific">Dorcoceras hygrometricum</name>
    <dbReference type="NCBI Taxonomy" id="472368"/>
    <lineage>
        <taxon>Eukaryota</taxon>
        <taxon>Viridiplantae</taxon>
        <taxon>Streptophyta</taxon>
        <taxon>Embryophyta</taxon>
        <taxon>Tracheophyta</taxon>
        <taxon>Spermatophyta</taxon>
        <taxon>Magnoliopsida</taxon>
        <taxon>eudicotyledons</taxon>
        <taxon>Gunneridae</taxon>
        <taxon>Pentapetalae</taxon>
        <taxon>asterids</taxon>
        <taxon>lamiids</taxon>
        <taxon>Lamiales</taxon>
        <taxon>Gesneriaceae</taxon>
        <taxon>Didymocarpoideae</taxon>
        <taxon>Trichosporeae</taxon>
        <taxon>Loxocarpinae</taxon>
        <taxon>Dorcoceras</taxon>
    </lineage>
</organism>